<keyword evidence="1" id="KW-0472">Membrane</keyword>
<name>A0A0D0E152_9AGAM</name>
<proteinExistence type="predicted"/>
<feature type="transmembrane region" description="Helical" evidence="1">
    <location>
        <begin position="6"/>
        <end position="27"/>
    </location>
</feature>
<accession>A0A0D0E152</accession>
<keyword evidence="3" id="KW-1185">Reference proteome</keyword>
<evidence type="ECO:0000313" key="2">
    <source>
        <dbReference type="EMBL" id="KIK93864.1"/>
    </source>
</evidence>
<dbReference type="EMBL" id="KN825148">
    <property type="protein sequence ID" value="KIK93864.1"/>
    <property type="molecule type" value="Genomic_DNA"/>
</dbReference>
<sequence length="82" mass="9112">MTIAYPLAPVFFVFSLTILLPLCPAHLRWPRSPKSDHHVLTSMKQGTTFTTPTRGFRNRVHTAVCATAGATYTSIYISATSW</sequence>
<dbReference type="AlphaFoldDB" id="A0A0D0E152"/>
<dbReference type="Proteomes" id="UP000054538">
    <property type="component" value="Unassembled WGS sequence"/>
</dbReference>
<dbReference type="HOGENOM" id="CLU_2558956_0_0_1"/>
<evidence type="ECO:0000313" key="3">
    <source>
        <dbReference type="Proteomes" id="UP000054538"/>
    </source>
</evidence>
<keyword evidence="1" id="KW-1133">Transmembrane helix</keyword>
<evidence type="ECO:0000256" key="1">
    <source>
        <dbReference type="SAM" id="Phobius"/>
    </source>
</evidence>
<keyword evidence="1" id="KW-0812">Transmembrane</keyword>
<protein>
    <submittedName>
        <fullName evidence="2">Uncharacterized protein</fullName>
    </submittedName>
</protein>
<dbReference type="InParanoid" id="A0A0D0E152"/>
<organism evidence="2 3">
    <name type="scientific">Paxillus rubicundulus Ve08.2h10</name>
    <dbReference type="NCBI Taxonomy" id="930991"/>
    <lineage>
        <taxon>Eukaryota</taxon>
        <taxon>Fungi</taxon>
        <taxon>Dikarya</taxon>
        <taxon>Basidiomycota</taxon>
        <taxon>Agaricomycotina</taxon>
        <taxon>Agaricomycetes</taxon>
        <taxon>Agaricomycetidae</taxon>
        <taxon>Boletales</taxon>
        <taxon>Paxilineae</taxon>
        <taxon>Paxillaceae</taxon>
        <taxon>Paxillus</taxon>
    </lineage>
</organism>
<gene>
    <name evidence="2" type="ORF">PAXRUDRAFT_828547</name>
</gene>
<reference evidence="2 3" key="1">
    <citation type="submission" date="2014-04" db="EMBL/GenBank/DDBJ databases">
        <authorList>
            <consortium name="DOE Joint Genome Institute"/>
            <person name="Kuo A."/>
            <person name="Kohler A."/>
            <person name="Jargeat P."/>
            <person name="Nagy L.G."/>
            <person name="Floudas D."/>
            <person name="Copeland A."/>
            <person name="Barry K.W."/>
            <person name="Cichocki N."/>
            <person name="Veneault-Fourrey C."/>
            <person name="LaButti K."/>
            <person name="Lindquist E.A."/>
            <person name="Lipzen A."/>
            <person name="Lundell T."/>
            <person name="Morin E."/>
            <person name="Murat C."/>
            <person name="Sun H."/>
            <person name="Tunlid A."/>
            <person name="Henrissat B."/>
            <person name="Grigoriev I.V."/>
            <person name="Hibbett D.S."/>
            <person name="Martin F."/>
            <person name="Nordberg H.P."/>
            <person name="Cantor M.N."/>
            <person name="Hua S.X."/>
        </authorList>
    </citation>
    <scope>NUCLEOTIDE SEQUENCE [LARGE SCALE GENOMIC DNA]</scope>
    <source>
        <strain evidence="2 3">Ve08.2h10</strain>
    </source>
</reference>
<reference evidence="3" key="2">
    <citation type="submission" date="2015-01" db="EMBL/GenBank/DDBJ databases">
        <title>Evolutionary Origins and Diversification of the Mycorrhizal Mutualists.</title>
        <authorList>
            <consortium name="DOE Joint Genome Institute"/>
            <consortium name="Mycorrhizal Genomics Consortium"/>
            <person name="Kohler A."/>
            <person name="Kuo A."/>
            <person name="Nagy L.G."/>
            <person name="Floudas D."/>
            <person name="Copeland A."/>
            <person name="Barry K.W."/>
            <person name="Cichocki N."/>
            <person name="Veneault-Fourrey C."/>
            <person name="LaButti K."/>
            <person name="Lindquist E.A."/>
            <person name="Lipzen A."/>
            <person name="Lundell T."/>
            <person name="Morin E."/>
            <person name="Murat C."/>
            <person name="Riley R."/>
            <person name="Ohm R."/>
            <person name="Sun H."/>
            <person name="Tunlid A."/>
            <person name="Henrissat B."/>
            <person name="Grigoriev I.V."/>
            <person name="Hibbett D.S."/>
            <person name="Martin F."/>
        </authorList>
    </citation>
    <scope>NUCLEOTIDE SEQUENCE [LARGE SCALE GENOMIC DNA]</scope>
    <source>
        <strain evidence="3">Ve08.2h10</strain>
    </source>
</reference>